<organism evidence="1 2">
    <name type="scientific">Pannonibacter indicus</name>
    <dbReference type="NCBI Taxonomy" id="466044"/>
    <lineage>
        <taxon>Bacteria</taxon>
        <taxon>Pseudomonadati</taxon>
        <taxon>Pseudomonadota</taxon>
        <taxon>Alphaproteobacteria</taxon>
        <taxon>Hyphomicrobiales</taxon>
        <taxon>Stappiaceae</taxon>
        <taxon>Pannonibacter</taxon>
    </lineage>
</organism>
<dbReference type="InterPro" id="IPR010848">
    <property type="entry name" value="DUF1465"/>
</dbReference>
<protein>
    <recommendedName>
        <fullName evidence="3">Regulator of CtrA degradation</fullName>
    </recommendedName>
</protein>
<reference evidence="2" key="1">
    <citation type="submission" date="2015-08" db="EMBL/GenBank/DDBJ databases">
        <authorList>
            <person name="Varghese N."/>
        </authorList>
    </citation>
    <scope>NUCLEOTIDE SEQUENCE [LARGE SCALE GENOMIC DNA]</scope>
    <source>
        <strain evidence="2">DSM 23407</strain>
    </source>
</reference>
<dbReference type="EMBL" id="CYHE01000010">
    <property type="protein sequence ID" value="CUA98684.1"/>
    <property type="molecule type" value="Genomic_DNA"/>
</dbReference>
<dbReference type="AlphaFoldDB" id="A0A0K6I6B5"/>
<name>A0A0K6I6B5_9HYPH</name>
<dbReference type="OrthoDB" id="9799531at2"/>
<sequence>MTDETRKLSIVPETVSFADRLAASQQFQALFHEGMALVEETAAYLDGNGRSESKRLERPASLAYATESMRLTTRLMQLASWLLLQRAVNEGEISPDQASTDKNRVRLDRLSSANSGNSFDALPLRLQDLILRSVRLQERVQHLDAMLYPVEEKPEELVPAENPVAQQIDRIFAAFGKAG</sequence>
<dbReference type="Pfam" id="PF07323">
    <property type="entry name" value="DUF1465"/>
    <property type="match status" value="1"/>
</dbReference>
<accession>A0A0K6I6B5</accession>
<evidence type="ECO:0000313" key="2">
    <source>
        <dbReference type="Proteomes" id="UP000183900"/>
    </source>
</evidence>
<gene>
    <name evidence="1" type="ORF">Ga0061067_11096</name>
</gene>
<dbReference type="Proteomes" id="UP000183900">
    <property type="component" value="Unassembled WGS sequence"/>
</dbReference>
<dbReference type="InterPro" id="IPR038301">
    <property type="entry name" value="AraC-like_sf"/>
</dbReference>
<keyword evidence="2" id="KW-1185">Reference proteome</keyword>
<dbReference type="Gene3D" id="1.10.8.930">
    <property type="entry name" value="Protein of unknown function DUF1465"/>
    <property type="match status" value="1"/>
</dbReference>
<dbReference type="RefSeq" id="WP_055456423.1">
    <property type="nucleotide sequence ID" value="NZ_CYHE01000010.1"/>
</dbReference>
<proteinExistence type="predicted"/>
<evidence type="ECO:0008006" key="3">
    <source>
        <dbReference type="Google" id="ProtNLM"/>
    </source>
</evidence>
<evidence type="ECO:0000313" key="1">
    <source>
        <dbReference type="EMBL" id="CUA98684.1"/>
    </source>
</evidence>